<dbReference type="AlphaFoldDB" id="A0A0C2N011"/>
<protein>
    <submittedName>
        <fullName evidence="3">Prolyl 4-hydroxylase subunit alpha-2</fullName>
    </submittedName>
</protein>
<dbReference type="Proteomes" id="UP000031668">
    <property type="component" value="Unassembled WGS sequence"/>
</dbReference>
<dbReference type="Pfam" id="PF08336">
    <property type="entry name" value="P4Ha_N"/>
    <property type="match status" value="1"/>
</dbReference>
<evidence type="ECO:0000259" key="2">
    <source>
        <dbReference type="Pfam" id="PF23558"/>
    </source>
</evidence>
<dbReference type="Gene3D" id="6.10.140.1460">
    <property type="match status" value="1"/>
</dbReference>
<accession>A0A0C2N011</accession>
<gene>
    <name evidence="3" type="ORF">RF11_02936</name>
</gene>
<name>A0A0C2N011_THEKT</name>
<sequence length="182" mass="21405">MNLMFEITKQIPRDLITTKTVNDKDCFNEHSDINRFITNPINSLMLIKRFVQIWPDVLNYSVVPQNTRINKFIEKFQFGKNDLTGAYEALYRIQDFYQLEAHDLKTGIFSKEWMLVAEKWSPVPKFMGADDMLEIGIIAYKENDYQSANMWLKTALDEINNNESYSDESSMITVLDYLSWSE</sequence>
<dbReference type="EMBL" id="JWZT01001059">
    <property type="protein sequence ID" value="KII72956.1"/>
    <property type="molecule type" value="Genomic_DNA"/>
</dbReference>
<organism evidence="3 4">
    <name type="scientific">Thelohanellus kitauei</name>
    <name type="common">Myxosporean</name>
    <dbReference type="NCBI Taxonomy" id="669202"/>
    <lineage>
        <taxon>Eukaryota</taxon>
        <taxon>Metazoa</taxon>
        <taxon>Cnidaria</taxon>
        <taxon>Myxozoa</taxon>
        <taxon>Myxosporea</taxon>
        <taxon>Bivalvulida</taxon>
        <taxon>Platysporina</taxon>
        <taxon>Myxobolidae</taxon>
        <taxon>Thelohanellus</taxon>
    </lineage>
</organism>
<comment type="caution">
    <text evidence="3">The sequence shown here is derived from an EMBL/GenBank/DDBJ whole genome shotgun (WGS) entry which is preliminary data.</text>
</comment>
<evidence type="ECO:0000313" key="4">
    <source>
        <dbReference type="Proteomes" id="UP000031668"/>
    </source>
</evidence>
<reference evidence="3 4" key="1">
    <citation type="journal article" date="2014" name="Genome Biol. Evol.">
        <title>The genome of the myxosporean Thelohanellus kitauei shows adaptations to nutrient acquisition within its fish host.</title>
        <authorList>
            <person name="Yang Y."/>
            <person name="Xiong J."/>
            <person name="Zhou Z."/>
            <person name="Huo F."/>
            <person name="Miao W."/>
            <person name="Ran C."/>
            <person name="Liu Y."/>
            <person name="Zhang J."/>
            <person name="Feng J."/>
            <person name="Wang M."/>
            <person name="Wang M."/>
            <person name="Wang L."/>
            <person name="Yao B."/>
        </authorList>
    </citation>
    <scope>NUCLEOTIDE SEQUENCE [LARGE SCALE GENOMIC DNA]</scope>
    <source>
        <strain evidence="3">Wuqing</strain>
    </source>
</reference>
<evidence type="ECO:0000313" key="3">
    <source>
        <dbReference type="EMBL" id="KII72956.1"/>
    </source>
</evidence>
<dbReference type="InterPro" id="IPR011990">
    <property type="entry name" value="TPR-like_helical_dom_sf"/>
</dbReference>
<dbReference type="GO" id="GO:0005783">
    <property type="term" value="C:endoplasmic reticulum"/>
    <property type="evidence" value="ECO:0007669"/>
    <property type="project" value="InterPro"/>
</dbReference>
<dbReference type="Gene3D" id="1.25.40.10">
    <property type="entry name" value="Tetratricopeptide repeat domain"/>
    <property type="match status" value="1"/>
</dbReference>
<dbReference type="GO" id="GO:0004656">
    <property type="term" value="F:procollagen-proline 4-dioxygenase activity"/>
    <property type="evidence" value="ECO:0007669"/>
    <property type="project" value="InterPro"/>
</dbReference>
<feature type="domain" description="Prolyl 4-hydroxylase peptide-substrate-binding" evidence="2">
    <location>
        <begin position="129"/>
        <end position="181"/>
    </location>
</feature>
<dbReference type="InterPro" id="IPR013547">
    <property type="entry name" value="P4H_N"/>
</dbReference>
<dbReference type="InterPro" id="IPR059068">
    <property type="entry name" value="TPR_P4H"/>
</dbReference>
<proteinExistence type="predicted"/>
<evidence type="ECO:0000259" key="1">
    <source>
        <dbReference type="Pfam" id="PF08336"/>
    </source>
</evidence>
<dbReference type="Pfam" id="PF23558">
    <property type="entry name" value="TPR_P4H"/>
    <property type="match status" value="1"/>
</dbReference>
<feature type="domain" description="Prolyl 4-hydroxylase N-terminal" evidence="1">
    <location>
        <begin position="30"/>
        <end position="110"/>
    </location>
</feature>
<keyword evidence="4" id="KW-1185">Reference proteome</keyword>
<dbReference type="OrthoDB" id="420380at2759"/>